<keyword evidence="3" id="KW-0378">Hydrolase</keyword>
<reference evidence="8" key="1">
    <citation type="submission" date="2017-09" db="EMBL/GenBank/DDBJ databases">
        <title>Depth-based differentiation of microbial function through sediment-hosted aquifers and enrichment of novel symbionts in the deep terrestrial subsurface.</title>
        <authorList>
            <person name="Probst A.J."/>
            <person name="Ladd B."/>
            <person name="Jarett J.K."/>
            <person name="Geller-Mcgrath D.E."/>
            <person name="Sieber C.M.K."/>
            <person name="Emerson J.B."/>
            <person name="Anantharaman K."/>
            <person name="Thomas B.C."/>
            <person name="Malmstrom R."/>
            <person name="Stieglmeier M."/>
            <person name="Klingl A."/>
            <person name="Woyke T."/>
            <person name="Ryan C.M."/>
            <person name="Banfield J.F."/>
        </authorList>
    </citation>
    <scope>NUCLEOTIDE SEQUENCE [LARGE SCALE GENOMIC DNA]</scope>
</reference>
<comment type="caution">
    <text evidence="7">The sequence shown here is derived from an EMBL/GenBank/DDBJ whole genome shotgun (WGS) entry which is preliminary data.</text>
</comment>
<evidence type="ECO:0000256" key="2">
    <source>
        <dbReference type="ARBA" id="ARBA00022692"/>
    </source>
</evidence>
<keyword evidence="2 6" id="KW-0812">Transmembrane</keyword>
<feature type="transmembrane region" description="Helical" evidence="6">
    <location>
        <begin position="162"/>
        <end position="181"/>
    </location>
</feature>
<dbReference type="InterPro" id="IPR023365">
    <property type="entry name" value="Sortase_dom-sf"/>
</dbReference>
<dbReference type="EMBL" id="PEUE01000053">
    <property type="protein sequence ID" value="PIV38409.1"/>
    <property type="molecule type" value="Genomic_DNA"/>
</dbReference>
<feature type="non-terminal residue" evidence="7">
    <location>
        <position position="325"/>
    </location>
</feature>
<evidence type="ECO:0000256" key="6">
    <source>
        <dbReference type="SAM" id="Phobius"/>
    </source>
</evidence>
<evidence type="ECO:0000313" key="8">
    <source>
        <dbReference type="Proteomes" id="UP000229247"/>
    </source>
</evidence>
<dbReference type="GO" id="GO:0004671">
    <property type="term" value="F:protein C-terminal S-isoprenylcysteine carboxyl O-methyltransferase activity"/>
    <property type="evidence" value="ECO:0007669"/>
    <property type="project" value="InterPro"/>
</dbReference>
<dbReference type="InterPro" id="IPR005754">
    <property type="entry name" value="Sortase"/>
</dbReference>
<evidence type="ECO:0000256" key="5">
    <source>
        <dbReference type="ARBA" id="ARBA00023136"/>
    </source>
</evidence>
<dbReference type="AlphaFoldDB" id="A0A2M7D5W7"/>
<dbReference type="SUPFAM" id="SSF63817">
    <property type="entry name" value="Sortase"/>
    <property type="match status" value="1"/>
</dbReference>
<feature type="transmembrane region" description="Helical" evidence="6">
    <location>
        <begin position="89"/>
        <end position="122"/>
    </location>
</feature>
<dbReference type="Proteomes" id="UP000229247">
    <property type="component" value="Unassembled WGS sequence"/>
</dbReference>
<dbReference type="GO" id="GO:0016020">
    <property type="term" value="C:membrane"/>
    <property type="evidence" value="ECO:0007669"/>
    <property type="project" value="UniProtKB-SubCell"/>
</dbReference>
<proteinExistence type="predicted"/>
<evidence type="ECO:0000256" key="1">
    <source>
        <dbReference type="ARBA" id="ARBA00004141"/>
    </source>
</evidence>
<evidence type="ECO:0008006" key="9">
    <source>
        <dbReference type="Google" id="ProtNLM"/>
    </source>
</evidence>
<dbReference type="InterPro" id="IPR007269">
    <property type="entry name" value="ICMT_MeTrfase"/>
</dbReference>
<gene>
    <name evidence="7" type="ORF">COS30_02285</name>
</gene>
<dbReference type="PANTHER" id="PTHR43847">
    <property type="entry name" value="BLL3993 PROTEIN"/>
    <property type="match status" value="1"/>
</dbReference>
<dbReference type="Gene3D" id="1.20.120.1630">
    <property type="match status" value="1"/>
</dbReference>
<dbReference type="Pfam" id="PF04203">
    <property type="entry name" value="Sortase"/>
    <property type="match status" value="1"/>
</dbReference>
<sequence>MDKSSLKEIFGYMPKAIWWNFVIGAFALLLGIAFGGPKIYIERLTAYVVFFIFLAAYAAIVWWSVLTLAKNKMRESLVTSGPYAFARHPVYSATLLILNTALAVLFRSWLLILAIIPIYFVWRKNIRLEDRYLTTKFGQAHQDYRRATLSLFPNLWRINKKAFYILVGLAVFATAFIILNFPSVYLRWVVFEKSGQITYDEPAKKKSLWPTGHKANYIEKRDSIIINKLGLDVPLVPSSGTTQTELNAALNQGVIIYPGSALPGQAGEVFLSGHSSVYPWVKTEYGQVFALLDKLETGDVVSLIYDRYQYDYQITGKQILSPKDT</sequence>
<feature type="transmembrane region" description="Helical" evidence="6">
    <location>
        <begin position="47"/>
        <end position="69"/>
    </location>
</feature>
<keyword evidence="5 6" id="KW-0472">Membrane</keyword>
<dbReference type="Gene3D" id="2.40.260.10">
    <property type="entry name" value="Sortase"/>
    <property type="match status" value="1"/>
</dbReference>
<evidence type="ECO:0000256" key="4">
    <source>
        <dbReference type="ARBA" id="ARBA00022989"/>
    </source>
</evidence>
<feature type="transmembrane region" description="Helical" evidence="6">
    <location>
        <begin position="16"/>
        <end position="35"/>
    </location>
</feature>
<organism evidence="7 8">
    <name type="scientific">Candidatus Portnoybacteria bacterium CG02_land_8_20_14_3_00_45_8</name>
    <dbReference type="NCBI Taxonomy" id="1974807"/>
    <lineage>
        <taxon>Bacteria</taxon>
        <taxon>Candidatus Portnoyibacteriota</taxon>
    </lineage>
</organism>
<accession>A0A2M7D5W7</accession>
<dbReference type="InterPro" id="IPR052527">
    <property type="entry name" value="Metal_cation-efflux_comp"/>
</dbReference>
<dbReference type="PANTHER" id="PTHR43847:SF1">
    <property type="entry name" value="BLL3993 PROTEIN"/>
    <property type="match status" value="1"/>
</dbReference>
<dbReference type="GO" id="GO:0016787">
    <property type="term" value="F:hydrolase activity"/>
    <property type="evidence" value="ECO:0007669"/>
    <property type="project" value="UniProtKB-KW"/>
</dbReference>
<comment type="subcellular location">
    <subcellularLocation>
        <location evidence="1">Membrane</location>
        <topology evidence="1">Multi-pass membrane protein</topology>
    </subcellularLocation>
</comment>
<keyword evidence="4 6" id="KW-1133">Transmembrane helix</keyword>
<protein>
    <recommendedName>
        <fullName evidence="9">Isoprenylcysteine carboxylmethyltransferase family protein</fullName>
    </recommendedName>
</protein>
<dbReference type="Pfam" id="PF04140">
    <property type="entry name" value="ICMT"/>
    <property type="match status" value="1"/>
</dbReference>
<evidence type="ECO:0000313" key="7">
    <source>
        <dbReference type="EMBL" id="PIV38409.1"/>
    </source>
</evidence>
<name>A0A2M7D5W7_9BACT</name>
<evidence type="ECO:0000256" key="3">
    <source>
        <dbReference type="ARBA" id="ARBA00022801"/>
    </source>
</evidence>